<comment type="caution">
    <text evidence="2">The sequence shown here is derived from an EMBL/GenBank/DDBJ whole genome shotgun (WGS) entry which is preliminary data.</text>
</comment>
<evidence type="ECO:0000256" key="1">
    <source>
        <dbReference type="SAM" id="Coils"/>
    </source>
</evidence>
<keyword evidence="3" id="KW-1185">Reference proteome</keyword>
<dbReference type="Gene3D" id="3.30.530.20">
    <property type="match status" value="1"/>
</dbReference>
<dbReference type="RefSeq" id="WP_120625305.1">
    <property type="nucleotide sequence ID" value="NZ_RAWG01000056.1"/>
</dbReference>
<sequence>MFKKIAIGLAAALLLLLGVIATRPNTFTLSRTATVPGTPDIAFALVNDFHRWGEWSPWDKLDPNMKRVYGGAESGTGATYAWAGNSEAGEGRMTIEESKANESVRIKLEFLKPFAATNLTTFTFKPAQDGVEVTWSMSGDNNFISKAFSLFFDMDSMVGKDFEKGLASMQTAATAEVAKRAEAEAARKQAEAKAAAEAAAAAAAAAPAVAVPTP</sequence>
<feature type="coiled-coil region" evidence="1">
    <location>
        <begin position="173"/>
        <end position="200"/>
    </location>
</feature>
<dbReference type="CDD" id="cd07818">
    <property type="entry name" value="SRPBCC_1"/>
    <property type="match status" value="1"/>
</dbReference>
<organism evidence="2 3">
    <name type="scientific">Corallococcus sicarius</name>
    <dbReference type="NCBI Taxonomy" id="2316726"/>
    <lineage>
        <taxon>Bacteria</taxon>
        <taxon>Pseudomonadati</taxon>
        <taxon>Myxococcota</taxon>
        <taxon>Myxococcia</taxon>
        <taxon>Myxococcales</taxon>
        <taxon>Cystobacterineae</taxon>
        <taxon>Myxococcaceae</taxon>
        <taxon>Corallococcus</taxon>
    </lineage>
</organism>
<dbReference type="AlphaFoldDB" id="A0A3A8NI73"/>
<dbReference type="InterPro" id="IPR023393">
    <property type="entry name" value="START-like_dom_sf"/>
</dbReference>
<evidence type="ECO:0000313" key="3">
    <source>
        <dbReference type="Proteomes" id="UP000273405"/>
    </source>
</evidence>
<name>A0A3A8NI73_9BACT</name>
<proteinExistence type="predicted"/>
<dbReference type="SUPFAM" id="SSF55961">
    <property type="entry name" value="Bet v1-like"/>
    <property type="match status" value="1"/>
</dbReference>
<keyword evidence="1" id="KW-0175">Coiled coil</keyword>
<dbReference type="InterPro" id="IPR019587">
    <property type="entry name" value="Polyketide_cyclase/dehydratase"/>
</dbReference>
<gene>
    <name evidence="2" type="ORF">D7X12_11445</name>
</gene>
<dbReference type="OrthoDB" id="9807923at2"/>
<dbReference type="Pfam" id="PF10604">
    <property type="entry name" value="Polyketide_cyc2"/>
    <property type="match status" value="1"/>
</dbReference>
<dbReference type="Proteomes" id="UP000273405">
    <property type="component" value="Unassembled WGS sequence"/>
</dbReference>
<dbReference type="EMBL" id="RAWG01000056">
    <property type="protein sequence ID" value="RKH44067.1"/>
    <property type="molecule type" value="Genomic_DNA"/>
</dbReference>
<evidence type="ECO:0000313" key="2">
    <source>
        <dbReference type="EMBL" id="RKH44067.1"/>
    </source>
</evidence>
<accession>A0A3A8NI73</accession>
<reference evidence="3" key="1">
    <citation type="submission" date="2018-09" db="EMBL/GenBank/DDBJ databases">
        <authorList>
            <person name="Livingstone P.G."/>
            <person name="Whitworth D.E."/>
        </authorList>
    </citation>
    <scope>NUCLEOTIDE SEQUENCE [LARGE SCALE GENOMIC DNA]</scope>
    <source>
        <strain evidence="3">CA040B</strain>
    </source>
</reference>
<protein>
    <submittedName>
        <fullName evidence="2">Polyketide cyclase</fullName>
    </submittedName>
</protein>